<evidence type="ECO:0000313" key="3">
    <source>
        <dbReference type="Proteomes" id="UP000198744"/>
    </source>
</evidence>
<accession>A0A1H8AFB5</accession>
<feature type="transmembrane region" description="Helical" evidence="1">
    <location>
        <begin position="291"/>
        <end position="312"/>
    </location>
</feature>
<evidence type="ECO:0000313" key="2">
    <source>
        <dbReference type="EMBL" id="SEM68528.1"/>
    </source>
</evidence>
<dbReference type="GO" id="GO:0044874">
    <property type="term" value="P:lipoprotein localization to outer membrane"/>
    <property type="evidence" value="ECO:0007669"/>
    <property type="project" value="TreeGrafter"/>
</dbReference>
<sequence length="375" mass="41793">MIEKQKNILEFALSSLLRRWKKNVALLFVYTFVVFIIASVIFFIEALKREAFLVLEGAPDVVVQRLVAGRHALVSCSHMEKLRSITGVSDVKGRLWAYYYEPSVRANYTLVVTPEASRQPGRVAIGAGVSRTLHADKGDLIEFRGHDGSYVSFEVARIFPSSSELVSADLVELSDEDFRSLFGLPDGSYTDIVLQVRNPKETITAAHKIRKLLPDTRPILREDMLRTYEALFDWRGGIVLAIFAGAGLAFLIFAWDKATSLSLDERREIGILKAVGWETSEVLAMKSWEGIAVSLTAFLIGASLAYIHVFFASGTLFEPVLKGWAVLYPRFCPVPFIDPYQIATLFFLTVAPYTVATVIPSWGAATIDPDTVMRQ</sequence>
<feature type="transmembrane region" description="Helical" evidence="1">
    <location>
        <begin position="24"/>
        <end position="44"/>
    </location>
</feature>
<dbReference type="InterPro" id="IPR051447">
    <property type="entry name" value="Lipoprotein-release_system"/>
</dbReference>
<reference evidence="2 3" key="1">
    <citation type="submission" date="2016-10" db="EMBL/GenBank/DDBJ databases">
        <authorList>
            <person name="de Groot N.N."/>
        </authorList>
    </citation>
    <scope>NUCLEOTIDE SEQUENCE [LARGE SCALE GENOMIC DNA]</scope>
    <source>
        <strain evidence="2 3">DSM 8423</strain>
    </source>
</reference>
<dbReference type="AlphaFoldDB" id="A0A1H8AFB5"/>
<dbReference type="GO" id="GO:0098797">
    <property type="term" value="C:plasma membrane protein complex"/>
    <property type="evidence" value="ECO:0007669"/>
    <property type="project" value="TreeGrafter"/>
</dbReference>
<dbReference type="PANTHER" id="PTHR30489:SF0">
    <property type="entry name" value="LIPOPROTEIN-RELEASING SYSTEM TRANSMEMBRANE PROTEIN LOLE"/>
    <property type="match status" value="1"/>
</dbReference>
<dbReference type="STRING" id="43775.SAMN04489760_13422"/>
<evidence type="ECO:0000256" key="1">
    <source>
        <dbReference type="SAM" id="Phobius"/>
    </source>
</evidence>
<dbReference type="EMBL" id="FOBS01000034">
    <property type="protein sequence ID" value="SEM68528.1"/>
    <property type="molecule type" value="Genomic_DNA"/>
</dbReference>
<keyword evidence="1" id="KW-1133">Transmembrane helix</keyword>
<keyword evidence="1" id="KW-0812">Transmembrane</keyword>
<organism evidence="2 3">
    <name type="scientific">Syntrophus gentianae</name>
    <dbReference type="NCBI Taxonomy" id="43775"/>
    <lineage>
        <taxon>Bacteria</taxon>
        <taxon>Pseudomonadati</taxon>
        <taxon>Thermodesulfobacteriota</taxon>
        <taxon>Syntrophia</taxon>
        <taxon>Syntrophales</taxon>
        <taxon>Syntrophaceae</taxon>
        <taxon>Syntrophus</taxon>
    </lineage>
</organism>
<dbReference type="RefSeq" id="WP_175476608.1">
    <property type="nucleotide sequence ID" value="NZ_FOBS01000034.1"/>
</dbReference>
<gene>
    <name evidence="2" type="ORF">SAMN04489760_13422</name>
</gene>
<proteinExistence type="predicted"/>
<dbReference type="PANTHER" id="PTHR30489">
    <property type="entry name" value="LIPOPROTEIN-RELEASING SYSTEM TRANSMEMBRANE PROTEIN LOLE"/>
    <property type="match status" value="1"/>
</dbReference>
<feature type="transmembrane region" description="Helical" evidence="1">
    <location>
        <begin position="234"/>
        <end position="255"/>
    </location>
</feature>
<dbReference type="Proteomes" id="UP000198744">
    <property type="component" value="Unassembled WGS sequence"/>
</dbReference>
<name>A0A1H8AFB5_9BACT</name>
<keyword evidence="1" id="KW-0472">Membrane</keyword>
<keyword evidence="3" id="KW-1185">Reference proteome</keyword>
<protein>
    <submittedName>
        <fullName evidence="2">FtsX-like permease family protein</fullName>
    </submittedName>
</protein>